<feature type="region of interest" description="Disordered" evidence="8">
    <location>
        <begin position="216"/>
        <end position="240"/>
    </location>
</feature>
<dbReference type="SUPFAM" id="SSF57667">
    <property type="entry name" value="beta-beta-alpha zinc fingers"/>
    <property type="match status" value="1"/>
</dbReference>
<dbReference type="PROSITE" id="PS00463">
    <property type="entry name" value="ZN2_CY6_FUNGAL_1"/>
    <property type="match status" value="1"/>
</dbReference>
<feature type="compositionally biased region" description="Polar residues" evidence="8">
    <location>
        <begin position="220"/>
        <end position="240"/>
    </location>
</feature>
<comment type="caution">
    <text evidence="11">The sequence shown here is derived from an EMBL/GenBank/DDBJ whole genome shotgun (WGS) entry which is preliminary data.</text>
</comment>
<sequence>MAAAEQNGIDILCDAAGSDMLLSSLFALAAPPQEQQQQQRAQAPQQHRQHELQHVLPPASPSKQNTQHSVYQQQLDPALQQQQPSQQEHPPGLSSSLPAKRKLSDASTSSPSHVCHICRRVYERADHLTRHLRSHENARPYQCSRCPKRFNRADLLTRHETTHDRDGAAKDRPFIRRSDRAAEACLNCAASKAKCEDQKPCSRCRSKSLTCQMPARRGNQYRTSESQAGMSPPESSMVASTAGNDSHVFTAGDAAYVLSQPAAMHQGQSVDSAAGYAGSSFLDAPSVDGTPDDSLCFTPARKLFPDIEFSWDVDLSGFAIPASDMNGQTPQGGGVAKRSSRQARRDAAQEDALLWRSAWVDEHDTNAQTEASTLGFSKVPSFIRDRLFALVVANNPTPHRVPVFPSIDLLNFLVETYFAQDDQKRDAFIHKPSFDPSVASSELLSAIISSGASHISIPAVWQFGLALDEVVRAAVATQLESVDSLGQDLMLLQASMLHLDIGKWCGSSRQMEMTDTFTIQLLAMLRKTGRTRFSSDANLYMPGASDSFEVIESKWRHFIMLESHKRSIIRLYLHEVQSSIGSWMSPAITYNELDFALPAARDLWKASGSQEWLEAHMAKSPPSSGVPRLSDVRDCASFVSDSNNWIDAELCCITALHGLWSQIWTYRDVARYYNGGTSDRRSPDPPAWIKALYQETYSGLLNISKQAQERGISSPEFSVLSELFMMILHVSLDDLQRLAGKNGDEESRRAMQFLETAWSQLPEARYATWHAGQLLRHAQDCKPTALGGFNAMAVYFAGLTLWAYSVSSSSRVTNDHQGILDDFVPLNGQETRESRAFLELGQGTAALIFPGGLRPQMEPLSNHGAALSLVRNVFRRNFPATNEPMPPIVESLCRHLLDLQPPMVN</sequence>
<evidence type="ECO:0000256" key="3">
    <source>
        <dbReference type="ARBA" id="ARBA00022833"/>
    </source>
</evidence>
<dbReference type="PROSITE" id="PS50048">
    <property type="entry name" value="ZN2_CY6_FUNGAL_2"/>
    <property type="match status" value="1"/>
</dbReference>
<feature type="compositionally biased region" description="Low complexity" evidence="8">
    <location>
        <begin position="77"/>
        <end position="87"/>
    </location>
</feature>
<dbReference type="SMART" id="SM00355">
    <property type="entry name" value="ZnF_C2H2"/>
    <property type="match status" value="2"/>
</dbReference>
<dbReference type="PANTHER" id="PTHR47660:SF2">
    <property type="entry name" value="TRANSCRIPTION FACTOR WITH C2H2 AND ZN(2)-CYS(6) DNA BINDING DOMAIN (EUROFUNG)"/>
    <property type="match status" value="1"/>
</dbReference>
<keyword evidence="4" id="KW-0805">Transcription regulation</keyword>
<dbReference type="GO" id="GO:0000981">
    <property type="term" value="F:DNA-binding transcription factor activity, RNA polymerase II-specific"/>
    <property type="evidence" value="ECO:0007669"/>
    <property type="project" value="InterPro"/>
</dbReference>
<name>A0A8H4P4J0_9HYPO</name>
<gene>
    <name evidence="11" type="ORF">FALBO_10974</name>
</gene>
<evidence type="ECO:0000256" key="8">
    <source>
        <dbReference type="SAM" id="MobiDB-lite"/>
    </source>
</evidence>
<evidence type="ECO:0000256" key="7">
    <source>
        <dbReference type="PROSITE-ProRule" id="PRU00042"/>
    </source>
</evidence>
<feature type="compositionally biased region" description="Low complexity" evidence="8">
    <location>
        <begin position="31"/>
        <end position="46"/>
    </location>
</feature>
<dbReference type="AlphaFoldDB" id="A0A8H4P4J0"/>
<evidence type="ECO:0000313" key="11">
    <source>
        <dbReference type="EMBL" id="KAF4462209.1"/>
    </source>
</evidence>
<dbReference type="OrthoDB" id="40579at2759"/>
<feature type="domain" description="Zn(2)-C6 fungal-type" evidence="9">
    <location>
        <begin position="184"/>
        <end position="213"/>
    </location>
</feature>
<keyword evidence="3" id="KW-0862">Zinc</keyword>
<dbReference type="PROSITE" id="PS50157">
    <property type="entry name" value="ZINC_FINGER_C2H2_2"/>
    <property type="match status" value="2"/>
</dbReference>
<evidence type="ECO:0000256" key="4">
    <source>
        <dbReference type="ARBA" id="ARBA00023015"/>
    </source>
</evidence>
<protein>
    <submittedName>
        <fullName evidence="11">Transcription factor Pig1p</fullName>
    </submittedName>
</protein>
<dbReference type="SUPFAM" id="SSF57701">
    <property type="entry name" value="Zn2/Cys6 DNA-binding domain"/>
    <property type="match status" value="1"/>
</dbReference>
<organism evidence="11 12">
    <name type="scientific">Fusarium albosuccineum</name>
    <dbReference type="NCBI Taxonomy" id="1237068"/>
    <lineage>
        <taxon>Eukaryota</taxon>
        <taxon>Fungi</taxon>
        <taxon>Dikarya</taxon>
        <taxon>Ascomycota</taxon>
        <taxon>Pezizomycotina</taxon>
        <taxon>Sordariomycetes</taxon>
        <taxon>Hypocreomycetidae</taxon>
        <taxon>Hypocreales</taxon>
        <taxon>Nectriaceae</taxon>
        <taxon>Fusarium</taxon>
        <taxon>Fusarium decemcellulare species complex</taxon>
    </lineage>
</organism>
<keyword evidence="12" id="KW-1185">Reference proteome</keyword>
<dbReference type="SMART" id="SM00066">
    <property type="entry name" value="GAL4"/>
    <property type="match status" value="1"/>
</dbReference>
<dbReference type="GO" id="GO:0008270">
    <property type="term" value="F:zinc ion binding"/>
    <property type="evidence" value="ECO:0007669"/>
    <property type="project" value="UniProtKB-KW"/>
</dbReference>
<dbReference type="Proteomes" id="UP000554235">
    <property type="component" value="Unassembled WGS sequence"/>
</dbReference>
<dbReference type="Pfam" id="PF00096">
    <property type="entry name" value="zf-C2H2"/>
    <property type="match status" value="2"/>
</dbReference>
<dbReference type="PROSITE" id="PS00028">
    <property type="entry name" value="ZINC_FINGER_C2H2_1"/>
    <property type="match status" value="2"/>
</dbReference>
<dbReference type="InterPro" id="IPR036236">
    <property type="entry name" value="Znf_C2H2_sf"/>
</dbReference>
<feature type="region of interest" description="Disordered" evidence="8">
    <location>
        <begin position="324"/>
        <end position="343"/>
    </location>
</feature>
<dbReference type="Gene3D" id="4.10.240.10">
    <property type="entry name" value="Zn(2)-C6 fungal-type DNA-binding domain"/>
    <property type="match status" value="1"/>
</dbReference>
<proteinExistence type="predicted"/>
<dbReference type="CDD" id="cd00067">
    <property type="entry name" value="GAL4"/>
    <property type="match status" value="1"/>
</dbReference>
<dbReference type="InterPro" id="IPR013087">
    <property type="entry name" value="Znf_C2H2_type"/>
</dbReference>
<reference evidence="11 12" key="1">
    <citation type="submission" date="2020-01" db="EMBL/GenBank/DDBJ databases">
        <title>Identification and distribution of gene clusters putatively required for synthesis of sphingolipid metabolism inhibitors in phylogenetically diverse species of the filamentous fungus Fusarium.</title>
        <authorList>
            <person name="Kim H.-S."/>
            <person name="Busman M."/>
            <person name="Brown D.W."/>
            <person name="Divon H."/>
            <person name="Uhlig S."/>
            <person name="Proctor R.H."/>
        </authorList>
    </citation>
    <scope>NUCLEOTIDE SEQUENCE [LARGE SCALE GENOMIC DNA]</scope>
    <source>
        <strain evidence="11 12">NRRL 20459</strain>
    </source>
</reference>
<evidence type="ECO:0000259" key="9">
    <source>
        <dbReference type="PROSITE" id="PS50048"/>
    </source>
</evidence>
<keyword evidence="5" id="KW-0804">Transcription</keyword>
<keyword evidence="1" id="KW-0479">Metal-binding</keyword>
<evidence type="ECO:0000256" key="6">
    <source>
        <dbReference type="ARBA" id="ARBA00023242"/>
    </source>
</evidence>
<evidence type="ECO:0000259" key="10">
    <source>
        <dbReference type="PROSITE" id="PS50157"/>
    </source>
</evidence>
<keyword evidence="6" id="KW-0539">Nucleus</keyword>
<feature type="region of interest" description="Disordered" evidence="8">
    <location>
        <begin position="31"/>
        <end position="52"/>
    </location>
</feature>
<feature type="domain" description="C2H2-type" evidence="10">
    <location>
        <begin position="141"/>
        <end position="168"/>
    </location>
</feature>
<keyword evidence="2 7" id="KW-0863">Zinc-finger</keyword>
<dbReference type="EMBL" id="JAADYS010001571">
    <property type="protein sequence ID" value="KAF4462209.1"/>
    <property type="molecule type" value="Genomic_DNA"/>
</dbReference>
<evidence type="ECO:0000256" key="5">
    <source>
        <dbReference type="ARBA" id="ARBA00023163"/>
    </source>
</evidence>
<dbReference type="Pfam" id="PF00172">
    <property type="entry name" value="Zn_clus"/>
    <property type="match status" value="1"/>
</dbReference>
<feature type="domain" description="C2H2-type" evidence="10">
    <location>
        <begin position="113"/>
        <end position="140"/>
    </location>
</feature>
<feature type="region of interest" description="Disordered" evidence="8">
    <location>
        <begin position="77"/>
        <end position="111"/>
    </location>
</feature>
<dbReference type="Gene3D" id="3.30.160.60">
    <property type="entry name" value="Classic Zinc Finger"/>
    <property type="match status" value="1"/>
</dbReference>
<evidence type="ECO:0000256" key="1">
    <source>
        <dbReference type="ARBA" id="ARBA00022723"/>
    </source>
</evidence>
<dbReference type="FunFam" id="3.30.160.60:FF:000446">
    <property type="entry name" value="Zinc finger protein"/>
    <property type="match status" value="1"/>
</dbReference>
<dbReference type="PANTHER" id="PTHR47660">
    <property type="entry name" value="TRANSCRIPTION FACTOR WITH C2H2 AND ZN(2)-CYS(6) DNA BINDING DOMAIN (EUROFUNG)-RELATED-RELATED"/>
    <property type="match status" value="1"/>
</dbReference>
<evidence type="ECO:0000256" key="2">
    <source>
        <dbReference type="ARBA" id="ARBA00022771"/>
    </source>
</evidence>
<dbReference type="InterPro" id="IPR001138">
    <property type="entry name" value="Zn2Cys6_DnaBD"/>
</dbReference>
<evidence type="ECO:0000313" key="12">
    <source>
        <dbReference type="Proteomes" id="UP000554235"/>
    </source>
</evidence>
<dbReference type="InterPro" id="IPR036864">
    <property type="entry name" value="Zn2-C6_fun-type_DNA-bd_sf"/>
</dbReference>
<accession>A0A8H4P4J0</accession>